<organism evidence="1">
    <name type="scientific">marine sediment metagenome</name>
    <dbReference type="NCBI Taxonomy" id="412755"/>
    <lineage>
        <taxon>unclassified sequences</taxon>
        <taxon>metagenomes</taxon>
        <taxon>ecological metagenomes</taxon>
    </lineage>
</organism>
<sequence>MGNLKPFRVPVDIDTSENVIILVYEHELGTIIFDEEVNLTGKTEYNITCSVGKLTINLNAREVGHFTLTKISDPITENFIMEPNTTKEFILEYGLY</sequence>
<gene>
    <name evidence="1" type="ORF">LCGC14_1361060</name>
</gene>
<name>A0A0F9K8R4_9ZZZZ</name>
<dbReference type="EMBL" id="LAZR01008506">
    <property type="protein sequence ID" value="KKM78333.1"/>
    <property type="molecule type" value="Genomic_DNA"/>
</dbReference>
<reference evidence="1" key="1">
    <citation type="journal article" date="2015" name="Nature">
        <title>Complex archaea that bridge the gap between prokaryotes and eukaryotes.</title>
        <authorList>
            <person name="Spang A."/>
            <person name="Saw J.H."/>
            <person name="Jorgensen S.L."/>
            <person name="Zaremba-Niedzwiedzka K."/>
            <person name="Martijn J."/>
            <person name="Lind A.E."/>
            <person name="van Eijk R."/>
            <person name="Schleper C."/>
            <person name="Guy L."/>
            <person name="Ettema T.J."/>
        </authorList>
    </citation>
    <scope>NUCLEOTIDE SEQUENCE</scope>
</reference>
<protein>
    <submittedName>
        <fullName evidence="1">Uncharacterized protein</fullName>
    </submittedName>
</protein>
<proteinExistence type="predicted"/>
<evidence type="ECO:0000313" key="1">
    <source>
        <dbReference type="EMBL" id="KKM78333.1"/>
    </source>
</evidence>
<dbReference type="AlphaFoldDB" id="A0A0F9K8R4"/>
<comment type="caution">
    <text evidence="1">The sequence shown here is derived from an EMBL/GenBank/DDBJ whole genome shotgun (WGS) entry which is preliminary data.</text>
</comment>
<feature type="non-terminal residue" evidence="1">
    <location>
        <position position="96"/>
    </location>
</feature>
<accession>A0A0F9K8R4</accession>